<evidence type="ECO:0000256" key="4">
    <source>
        <dbReference type="ARBA" id="ARBA00022692"/>
    </source>
</evidence>
<keyword evidence="4" id="KW-0812">Transmembrane</keyword>
<dbReference type="InterPro" id="IPR008710">
    <property type="entry name" value="Nicastrin"/>
</dbReference>
<keyword evidence="7" id="KW-1133">Transmembrane helix</keyword>
<dbReference type="PANTHER" id="PTHR21092:SF0">
    <property type="entry name" value="NICASTRIN"/>
    <property type="match status" value="1"/>
</dbReference>
<dbReference type="InterPro" id="IPR041084">
    <property type="entry name" value="Ncstrn_small"/>
</dbReference>
<proteinExistence type="inferred from homology"/>
<evidence type="ECO:0000256" key="1">
    <source>
        <dbReference type="ARBA" id="ARBA00004479"/>
    </source>
</evidence>
<accession>A0A1I7Y865</accession>
<evidence type="ECO:0000256" key="2">
    <source>
        <dbReference type="ARBA" id="ARBA00007717"/>
    </source>
</evidence>
<evidence type="ECO:0000313" key="12">
    <source>
        <dbReference type="WBParaSite" id="L893_g13730.t1"/>
    </source>
</evidence>
<reference evidence="12" key="1">
    <citation type="submission" date="2016-11" db="UniProtKB">
        <authorList>
            <consortium name="WormBaseParasite"/>
        </authorList>
    </citation>
    <scope>IDENTIFICATION</scope>
</reference>
<evidence type="ECO:0000256" key="8">
    <source>
        <dbReference type="ARBA" id="ARBA00023136"/>
    </source>
</evidence>
<keyword evidence="11" id="KW-1185">Reference proteome</keyword>
<dbReference type="AlphaFoldDB" id="A0A1I7Y865"/>
<dbReference type="GO" id="GO:0007219">
    <property type="term" value="P:Notch signaling pathway"/>
    <property type="evidence" value="ECO:0007669"/>
    <property type="project" value="UniProtKB-KW"/>
</dbReference>
<evidence type="ECO:0000256" key="3">
    <source>
        <dbReference type="ARBA" id="ARBA00015303"/>
    </source>
</evidence>
<evidence type="ECO:0000256" key="7">
    <source>
        <dbReference type="ARBA" id="ARBA00022989"/>
    </source>
</evidence>
<dbReference type="PANTHER" id="PTHR21092">
    <property type="entry name" value="NICASTRIN"/>
    <property type="match status" value="1"/>
</dbReference>
<dbReference type="GO" id="GO:0007220">
    <property type="term" value="P:Notch receptor processing"/>
    <property type="evidence" value="ECO:0007669"/>
    <property type="project" value="TreeGrafter"/>
</dbReference>
<evidence type="ECO:0000256" key="9">
    <source>
        <dbReference type="ARBA" id="ARBA00023180"/>
    </source>
</evidence>
<evidence type="ECO:0000313" key="11">
    <source>
        <dbReference type="Proteomes" id="UP000095287"/>
    </source>
</evidence>
<dbReference type="GO" id="GO:0016485">
    <property type="term" value="P:protein processing"/>
    <property type="evidence" value="ECO:0007669"/>
    <property type="project" value="InterPro"/>
</dbReference>
<name>A0A1I7Y865_9BILA</name>
<evidence type="ECO:0000256" key="6">
    <source>
        <dbReference type="ARBA" id="ARBA00022976"/>
    </source>
</evidence>
<keyword evidence="5" id="KW-0732">Signal</keyword>
<organism evidence="11 12">
    <name type="scientific">Steinernema glaseri</name>
    <dbReference type="NCBI Taxonomy" id="37863"/>
    <lineage>
        <taxon>Eukaryota</taxon>
        <taxon>Metazoa</taxon>
        <taxon>Ecdysozoa</taxon>
        <taxon>Nematoda</taxon>
        <taxon>Chromadorea</taxon>
        <taxon>Rhabditida</taxon>
        <taxon>Tylenchina</taxon>
        <taxon>Panagrolaimomorpha</taxon>
        <taxon>Strongyloidoidea</taxon>
        <taxon>Steinernematidae</taxon>
        <taxon>Steinernema</taxon>
    </lineage>
</organism>
<evidence type="ECO:0000256" key="5">
    <source>
        <dbReference type="ARBA" id="ARBA00022729"/>
    </source>
</evidence>
<keyword evidence="8" id="KW-0472">Membrane</keyword>
<keyword evidence="9" id="KW-0325">Glycoprotein</keyword>
<dbReference type="Pfam" id="PF18266">
    <property type="entry name" value="Ncstrn_small"/>
    <property type="match status" value="1"/>
</dbReference>
<comment type="similarity">
    <text evidence="2">Belongs to the nicastrin family.</text>
</comment>
<dbReference type="Proteomes" id="UP000095287">
    <property type="component" value="Unplaced"/>
</dbReference>
<protein>
    <recommendedName>
        <fullName evidence="3">Nicastrin</fullName>
    </recommendedName>
</protein>
<sequence length="379" mass="43024">MDAFSPTTESKSSGDVSVLTPLIVSLAVGEAIIRNMDTFIGSAHKNRRHLMFGLFNGVRLFYLCRQNMEGRIWKVRFNIASQLVHLFNCAYWSSACMNACLNKSALIELTGFYTCFTFLSGTPQAGCQSDQDGNLWIVLNVESMETVKYYDTLCKEGGRLQLYRRFEIRRLEQVEVRAYFLVTASFRDSVELLKNSPIVRGVVITGRYSTEARALSEDASCPNDVPSAYKTSTPWNAKHSIHPDGFRFLDWNKPVFQLSNKSDIDIINENVTLYNSRKYHLILLQCYKKFNLPDPSTGDIKTPYCYAKLTQFILVAGDARTCIRRKTLFASFSQSSTNLCDPIEDQNVISVLLPIDNTQTDPVEVFILAARLDDYGFKR</sequence>
<keyword evidence="6" id="KW-0914">Notch signaling pathway</keyword>
<comment type="subcellular location">
    <subcellularLocation>
        <location evidence="1">Membrane</location>
        <topology evidence="1">Single-pass type I membrane protein</topology>
    </subcellularLocation>
</comment>
<feature type="domain" description="Nicastrin small lobe" evidence="10">
    <location>
        <begin position="115"/>
        <end position="275"/>
    </location>
</feature>
<dbReference type="WBParaSite" id="L893_g13730.t1">
    <property type="protein sequence ID" value="L893_g13730.t1"/>
    <property type="gene ID" value="L893_g13730"/>
</dbReference>
<evidence type="ECO:0000259" key="10">
    <source>
        <dbReference type="Pfam" id="PF18266"/>
    </source>
</evidence>
<dbReference type="GO" id="GO:0005886">
    <property type="term" value="C:plasma membrane"/>
    <property type="evidence" value="ECO:0007669"/>
    <property type="project" value="TreeGrafter"/>
</dbReference>